<keyword evidence="2" id="KW-1133">Transmembrane helix</keyword>
<proteinExistence type="predicted"/>
<gene>
    <name evidence="3" type="ORF">LCOR_07422.1</name>
</gene>
<evidence type="ECO:0000256" key="1">
    <source>
        <dbReference type="SAM" id="MobiDB-lite"/>
    </source>
</evidence>
<feature type="compositionally biased region" description="Polar residues" evidence="1">
    <location>
        <begin position="1"/>
        <end position="16"/>
    </location>
</feature>
<feature type="transmembrane region" description="Helical" evidence="2">
    <location>
        <begin position="111"/>
        <end position="130"/>
    </location>
</feature>
<comment type="caution">
    <text evidence="3">The sequence shown here is derived from an EMBL/GenBank/DDBJ whole genome shotgun (WGS) entry which is preliminary data.</text>
</comment>
<keyword evidence="2" id="KW-0472">Membrane</keyword>
<evidence type="ECO:0000313" key="4">
    <source>
        <dbReference type="Proteomes" id="UP000027586"/>
    </source>
</evidence>
<dbReference type="Proteomes" id="UP000027586">
    <property type="component" value="Unassembled WGS sequence"/>
</dbReference>
<protein>
    <submittedName>
        <fullName evidence="3">Uncharacterized protein</fullName>
    </submittedName>
</protein>
<dbReference type="AlphaFoldDB" id="A0A068S525"/>
<feature type="transmembrane region" description="Helical" evidence="2">
    <location>
        <begin position="56"/>
        <end position="78"/>
    </location>
</feature>
<feature type="region of interest" description="Disordered" evidence="1">
    <location>
        <begin position="1"/>
        <end position="38"/>
    </location>
</feature>
<dbReference type="VEuPathDB" id="FungiDB:LCOR_07422.1"/>
<dbReference type="EMBL" id="CBTN010000037">
    <property type="protein sequence ID" value="CDH56366.1"/>
    <property type="molecule type" value="Genomic_DNA"/>
</dbReference>
<dbReference type="OrthoDB" id="2230209at2759"/>
<evidence type="ECO:0000313" key="3">
    <source>
        <dbReference type="EMBL" id="CDH56366.1"/>
    </source>
</evidence>
<keyword evidence="2" id="KW-0812">Transmembrane</keyword>
<accession>A0A068S525</accession>
<keyword evidence="4" id="KW-1185">Reference proteome</keyword>
<feature type="transmembrane region" description="Helical" evidence="2">
    <location>
        <begin position="215"/>
        <end position="235"/>
    </location>
</feature>
<feature type="transmembrane region" description="Helical" evidence="2">
    <location>
        <begin position="174"/>
        <end position="195"/>
    </location>
</feature>
<reference evidence="3" key="1">
    <citation type="submission" date="2013-08" db="EMBL/GenBank/DDBJ databases">
        <title>Gene expansion shapes genome architecture in the human pathogen Lichtheimia corymbifera: an evolutionary genomics analysis in the ancient terrestrial Mucorales (Mucoromycotina).</title>
        <authorList>
            <person name="Schwartze V.U."/>
            <person name="Winter S."/>
            <person name="Shelest E."/>
            <person name="Marcet-Houben M."/>
            <person name="Horn F."/>
            <person name="Wehner S."/>
            <person name="Hoffmann K."/>
            <person name="Riege K."/>
            <person name="Sammeth M."/>
            <person name="Nowrousian M."/>
            <person name="Valiante V."/>
            <person name="Linde J."/>
            <person name="Jacobsen I.D."/>
            <person name="Marz M."/>
            <person name="Brakhage A.A."/>
            <person name="Gabaldon T."/>
            <person name="Bocker S."/>
            <person name="Voigt K."/>
        </authorList>
    </citation>
    <scope>NUCLEOTIDE SEQUENCE [LARGE SCALE GENOMIC DNA]</scope>
    <source>
        <strain evidence="3">FSU 9682</strain>
    </source>
</reference>
<sequence length="265" mass="30330">MSFSTYESRSTSTSMSDEGYHSDEKPSFSSSTSDHQDEPCPIVHDTHIIRISYTPITLALTSSIIILSLYSLTTLAWAHTFPPFFVLFHLSFHVTHLTAHTLQRPDLERLCVVYGTSLYWTGWLLGILVFSERLTLDPTISLFWLLMLERRNAWGIILWEFVSRLEEQGGYQLLAYRIWSLMGAGSAWGLLYIALARMDGFALLYLLKPTSVAKLLLVSTMAGISMICYWSFWTFQYRGVIWRRDLRNGVVVWYSDGVARAGNVE</sequence>
<organism evidence="3 4">
    <name type="scientific">Lichtheimia corymbifera JMRC:FSU:9682</name>
    <dbReference type="NCBI Taxonomy" id="1263082"/>
    <lineage>
        <taxon>Eukaryota</taxon>
        <taxon>Fungi</taxon>
        <taxon>Fungi incertae sedis</taxon>
        <taxon>Mucoromycota</taxon>
        <taxon>Mucoromycotina</taxon>
        <taxon>Mucoromycetes</taxon>
        <taxon>Mucorales</taxon>
        <taxon>Lichtheimiaceae</taxon>
        <taxon>Lichtheimia</taxon>
    </lineage>
</organism>
<name>A0A068S525_9FUNG</name>
<evidence type="ECO:0000256" key="2">
    <source>
        <dbReference type="SAM" id="Phobius"/>
    </source>
</evidence>